<dbReference type="EMBL" id="RXFM01000003">
    <property type="protein sequence ID" value="RST72197.1"/>
    <property type="molecule type" value="Genomic_DNA"/>
</dbReference>
<dbReference type="GO" id="GO:0005886">
    <property type="term" value="C:plasma membrane"/>
    <property type="evidence" value="ECO:0007669"/>
    <property type="project" value="UniProtKB-SubCell"/>
</dbReference>
<dbReference type="InterPro" id="IPR050980">
    <property type="entry name" value="2C_sensor_his_kinase"/>
</dbReference>
<dbReference type="GO" id="GO:0005524">
    <property type="term" value="F:ATP binding"/>
    <property type="evidence" value="ECO:0007669"/>
    <property type="project" value="UniProtKB-KW"/>
</dbReference>
<dbReference type="Pfam" id="PF00512">
    <property type="entry name" value="HisKA"/>
    <property type="match status" value="1"/>
</dbReference>
<dbReference type="Gene3D" id="1.10.287.130">
    <property type="match status" value="1"/>
</dbReference>
<evidence type="ECO:0000256" key="6">
    <source>
        <dbReference type="ARBA" id="ARBA00022679"/>
    </source>
</evidence>
<organism evidence="12 13">
    <name type="scientific">Candidatus Aquarickettsia rohweri</name>
    <dbReference type="NCBI Taxonomy" id="2602574"/>
    <lineage>
        <taxon>Bacteria</taxon>
        <taxon>Pseudomonadati</taxon>
        <taxon>Pseudomonadota</taxon>
        <taxon>Alphaproteobacteria</taxon>
        <taxon>Rickettsiales</taxon>
        <taxon>Candidatus Midichloriaceae</taxon>
        <taxon>Candidatus Aquarickettsia</taxon>
    </lineage>
</organism>
<keyword evidence="5" id="KW-0597">Phosphoprotein</keyword>
<protein>
    <recommendedName>
        <fullName evidence="3">histidine kinase</fullName>
        <ecNumber evidence="3">2.7.13.3</ecNumber>
    </recommendedName>
</protein>
<reference evidence="13" key="1">
    <citation type="submission" date="2018-11" db="EMBL/GenBank/DDBJ databases">
        <title>Phylogenetic, genomic, and biogeographic characterization of a novel and ubiquitous marine invertebrate-associated Rickettsiales parasite, Candidatus Marinoinvertebrata rohwerii, gen. nov., sp. nov.</title>
        <authorList>
            <person name="Klinges J.G."/>
            <person name="Rosales S.M."/>
            <person name="Mcminds R."/>
            <person name="Shaver E.C."/>
            <person name="Shantz A."/>
            <person name="Peters E.C."/>
            <person name="Burkepile D.E."/>
            <person name="Silliman B.R."/>
            <person name="Vega Thurber R.L."/>
        </authorList>
    </citation>
    <scope>NUCLEOTIDE SEQUENCE [LARGE SCALE GENOMIC DNA]</scope>
    <source>
        <strain evidence="13">a_cerv_44</strain>
    </source>
</reference>
<feature type="domain" description="Histidine kinase" evidence="11">
    <location>
        <begin position="215"/>
        <end position="412"/>
    </location>
</feature>
<evidence type="ECO:0000256" key="10">
    <source>
        <dbReference type="SAM" id="Phobius"/>
    </source>
</evidence>
<dbReference type="SMART" id="SM00387">
    <property type="entry name" value="HATPase_c"/>
    <property type="match status" value="1"/>
</dbReference>
<dbReference type="SMART" id="SM00388">
    <property type="entry name" value="HisKA"/>
    <property type="match status" value="1"/>
</dbReference>
<dbReference type="PRINTS" id="PR00344">
    <property type="entry name" value="BCTRLSENSOR"/>
</dbReference>
<evidence type="ECO:0000256" key="4">
    <source>
        <dbReference type="ARBA" id="ARBA00022475"/>
    </source>
</evidence>
<evidence type="ECO:0000313" key="13">
    <source>
        <dbReference type="Proteomes" id="UP000279470"/>
    </source>
</evidence>
<dbReference type="SUPFAM" id="SSF55874">
    <property type="entry name" value="ATPase domain of HSP90 chaperone/DNA topoisomerase II/histidine kinase"/>
    <property type="match status" value="1"/>
</dbReference>
<dbReference type="CDD" id="cd00082">
    <property type="entry name" value="HisKA"/>
    <property type="match status" value="1"/>
</dbReference>
<comment type="caution">
    <text evidence="12">The sequence shown here is derived from an EMBL/GenBank/DDBJ whole genome shotgun (WGS) entry which is preliminary data.</text>
</comment>
<evidence type="ECO:0000256" key="8">
    <source>
        <dbReference type="ARBA" id="ARBA00022777"/>
    </source>
</evidence>
<dbReference type="OrthoDB" id="9804645at2"/>
<evidence type="ECO:0000256" key="1">
    <source>
        <dbReference type="ARBA" id="ARBA00000085"/>
    </source>
</evidence>
<keyword evidence="8 12" id="KW-0418">Kinase</keyword>
<evidence type="ECO:0000256" key="9">
    <source>
        <dbReference type="ARBA" id="ARBA00022840"/>
    </source>
</evidence>
<proteinExistence type="predicted"/>
<dbReference type="PANTHER" id="PTHR44936">
    <property type="entry name" value="SENSOR PROTEIN CREC"/>
    <property type="match status" value="1"/>
</dbReference>
<keyword evidence="6" id="KW-0808">Transferase</keyword>
<dbReference type="Pfam" id="PF02518">
    <property type="entry name" value="HATPase_c"/>
    <property type="match status" value="1"/>
</dbReference>
<evidence type="ECO:0000256" key="7">
    <source>
        <dbReference type="ARBA" id="ARBA00022741"/>
    </source>
</evidence>
<accession>A0A429XVC1</accession>
<dbReference type="InterPro" id="IPR003661">
    <property type="entry name" value="HisK_dim/P_dom"/>
</dbReference>
<dbReference type="InterPro" id="IPR005467">
    <property type="entry name" value="His_kinase_dom"/>
</dbReference>
<gene>
    <name evidence="12" type="ORF">EIC27_00440</name>
</gene>
<sequence>MILLPIVIIQIVTITIFYERHWGSVSNNMENIVVQEINTIVNIYNLYGDNRGILSNLNKLGFDISFANNSEYQGMIKDRSLLSLRRKIDKEIYYKSDIGYIEKFSKIRVQVHVNNKNILQLDFSTGKIKNPTTYIFILWILTTSILFGLISLFFMKNQVKSIVKLNKAARDFGQGRLFYFKPSGANEIISLGLSFLKMRKRILKQIKNRTEMLAHIAHDLRTPITRIKLQLSLMNKNNYTEAININMKKIEDMINSYLTFAKEEGNEDNKSFDIIKMIKNTLKLLNDNRIVFTNNTNQNKLFLTIRVNAIERALTNVIDNSIKFCYKKVSISLSKASEETILTIEDDGPGIEQKEYKKAFEPFKKLDSKVKQGFGLGLAISKNIINTHGGTILLAKSHLGGLKVIIKLPIGD</sequence>
<keyword evidence="10" id="KW-1133">Transmembrane helix</keyword>
<comment type="catalytic activity">
    <reaction evidence="1">
        <text>ATP + protein L-histidine = ADP + protein N-phospho-L-histidine.</text>
        <dbReference type="EC" id="2.7.13.3"/>
    </reaction>
</comment>
<keyword evidence="4" id="KW-1003">Cell membrane</keyword>
<dbReference type="PANTHER" id="PTHR44936:SF10">
    <property type="entry name" value="SENSOR PROTEIN RSTB"/>
    <property type="match status" value="1"/>
</dbReference>
<dbReference type="InterPro" id="IPR036097">
    <property type="entry name" value="HisK_dim/P_sf"/>
</dbReference>
<dbReference type="Gene3D" id="6.10.340.10">
    <property type="match status" value="1"/>
</dbReference>
<keyword evidence="7" id="KW-0547">Nucleotide-binding</keyword>
<keyword evidence="10" id="KW-0812">Transmembrane</keyword>
<dbReference type="InterPro" id="IPR003594">
    <property type="entry name" value="HATPase_dom"/>
</dbReference>
<dbReference type="PROSITE" id="PS50109">
    <property type="entry name" value="HIS_KIN"/>
    <property type="match status" value="1"/>
</dbReference>
<evidence type="ECO:0000256" key="2">
    <source>
        <dbReference type="ARBA" id="ARBA00004651"/>
    </source>
</evidence>
<evidence type="ECO:0000313" key="12">
    <source>
        <dbReference type="EMBL" id="RST72197.1"/>
    </source>
</evidence>
<dbReference type="GO" id="GO:0000155">
    <property type="term" value="F:phosphorelay sensor kinase activity"/>
    <property type="evidence" value="ECO:0007669"/>
    <property type="project" value="InterPro"/>
</dbReference>
<comment type="subcellular location">
    <subcellularLocation>
        <location evidence="2">Cell membrane</location>
        <topology evidence="2">Multi-pass membrane protein</topology>
    </subcellularLocation>
</comment>
<dbReference type="SUPFAM" id="SSF47384">
    <property type="entry name" value="Homodimeric domain of signal transducing histidine kinase"/>
    <property type="match status" value="1"/>
</dbReference>
<dbReference type="EC" id="2.7.13.3" evidence="3"/>
<evidence type="ECO:0000259" key="11">
    <source>
        <dbReference type="PROSITE" id="PS50109"/>
    </source>
</evidence>
<dbReference type="Gene3D" id="3.30.565.10">
    <property type="entry name" value="Histidine kinase-like ATPase, C-terminal domain"/>
    <property type="match status" value="1"/>
</dbReference>
<evidence type="ECO:0000256" key="5">
    <source>
        <dbReference type="ARBA" id="ARBA00022553"/>
    </source>
</evidence>
<keyword evidence="13" id="KW-1185">Reference proteome</keyword>
<feature type="transmembrane region" description="Helical" evidence="10">
    <location>
        <begin position="134"/>
        <end position="155"/>
    </location>
</feature>
<name>A0A429XVC1_9RICK</name>
<dbReference type="InterPro" id="IPR004358">
    <property type="entry name" value="Sig_transdc_His_kin-like_C"/>
</dbReference>
<dbReference type="AlphaFoldDB" id="A0A429XVC1"/>
<keyword evidence="9" id="KW-0067">ATP-binding</keyword>
<dbReference type="Proteomes" id="UP000279470">
    <property type="component" value="Unassembled WGS sequence"/>
</dbReference>
<dbReference type="InterPro" id="IPR036890">
    <property type="entry name" value="HATPase_C_sf"/>
</dbReference>
<keyword evidence="10" id="KW-0472">Membrane</keyword>
<evidence type="ECO:0000256" key="3">
    <source>
        <dbReference type="ARBA" id="ARBA00012438"/>
    </source>
</evidence>